<dbReference type="Gramene" id="arahy.Tifrunner.gnm2.ann2.Ah20g251700.1">
    <property type="protein sequence ID" value="arahy.Tifrunner.gnm2.ann2.Ah20g251700.1-CDS-1"/>
    <property type="gene ID" value="arahy.Tifrunner.gnm2.ann2.Ah20g251700"/>
</dbReference>
<comment type="caution">
    <text evidence="1">The sequence shown here is derived from an EMBL/GenBank/DDBJ whole genome shotgun (WGS) entry which is preliminary data.</text>
</comment>
<evidence type="ECO:0000313" key="1">
    <source>
        <dbReference type="EMBL" id="RYQ84182.1"/>
    </source>
</evidence>
<gene>
    <name evidence="1" type="ORF">Ahy_B10g103186</name>
</gene>
<evidence type="ECO:0000313" key="2">
    <source>
        <dbReference type="Proteomes" id="UP000289738"/>
    </source>
</evidence>
<name>A0A444X3L8_ARAHY</name>
<keyword evidence="2" id="KW-1185">Reference proteome</keyword>
<dbReference type="EMBL" id="SDMP01000020">
    <property type="protein sequence ID" value="RYQ84182.1"/>
    <property type="molecule type" value="Genomic_DNA"/>
</dbReference>
<proteinExistence type="predicted"/>
<accession>A0A444X3L8</accession>
<organism evidence="1 2">
    <name type="scientific">Arachis hypogaea</name>
    <name type="common">Peanut</name>
    <dbReference type="NCBI Taxonomy" id="3818"/>
    <lineage>
        <taxon>Eukaryota</taxon>
        <taxon>Viridiplantae</taxon>
        <taxon>Streptophyta</taxon>
        <taxon>Embryophyta</taxon>
        <taxon>Tracheophyta</taxon>
        <taxon>Spermatophyta</taxon>
        <taxon>Magnoliopsida</taxon>
        <taxon>eudicotyledons</taxon>
        <taxon>Gunneridae</taxon>
        <taxon>Pentapetalae</taxon>
        <taxon>rosids</taxon>
        <taxon>fabids</taxon>
        <taxon>Fabales</taxon>
        <taxon>Fabaceae</taxon>
        <taxon>Papilionoideae</taxon>
        <taxon>50 kb inversion clade</taxon>
        <taxon>dalbergioids sensu lato</taxon>
        <taxon>Dalbergieae</taxon>
        <taxon>Pterocarpus clade</taxon>
        <taxon>Arachis</taxon>
    </lineage>
</organism>
<protein>
    <submittedName>
        <fullName evidence="1">Uncharacterized protein</fullName>
    </submittedName>
</protein>
<dbReference type="AlphaFoldDB" id="A0A444X3L8"/>
<sequence>MFSNNSTFLQMDGISKNSRKIRSEAAEYKYPLSLFSYDKWIKIATKVASNLIQELFQMKATCKVFLDAAKSDVVFKHSTMWYLLQGVSYFLDRYATRFVERCLKTGNPKDLFQDELMQYF</sequence>
<dbReference type="Proteomes" id="UP000289738">
    <property type="component" value="Chromosome B10"/>
</dbReference>
<reference evidence="1 2" key="1">
    <citation type="submission" date="2019-01" db="EMBL/GenBank/DDBJ databases">
        <title>Sequencing of cultivated peanut Arachis hypogaea provides insights into genome evolution and oil improvement.</title>
        <authorList>
            <person name="Chen X."/>
        </authorList>
    </citation>
    <scope>NUCLEOTIDE SEQUENCE [LARGE SCALE GENOMIC DNA]</scope>
    <source>
        <strain evidence="2">cv. Fuhuasheng</strain>
        <tissue evidence="1">Leaves</tissue>
    </source>
</reference>